<organism evidence="1">
    <name type="scientific">Tunturiibacter gelidiferens</name>
    <dbReference type="NCBI Taxonomy" id="3069689"/>
    <lineage>
        <taxon>Bacteria</taxon>
        <taxon>Pseudomonadati</taxon>
        <taxon>Acidobacteriota</taxon>
        <taxon>Terriglobia</taxon>
        <taxon>Terriglobales</taxon>
        <taxon>Acidobacteriaceae</taxon>
        <taxon>Tunturiibacter</taxon>
    </lineage>
</organism>
<gene>
    <name evidence="1" type="ORF">RBB81_18470</name>
</gene>
<dbReference type="RefSeq" id="WP_183787837.1">
    <property type="nucleotide sequence ID" value="NZ_CP132938.1"/>
</dbReference>
<dbReference type="EMBL" id="CP132938">
    <property type="protein sequence ID" value="XCB21548.1"/>
    <property type="molecule type" value="Genomic_DNA"/>
</dbReference>
<reference evidence="1" key="2">
    <citation type="journal article" date="2024" name="Environ. Microbiol.">
        <title>Genome analysis and description of Tunturibacter gen. nov. expands the diversity of Terriglobia in tundra soils.</title>
        <authorList>
            <person name="Messyasz A."/>
            <person name="Mannisto M.K."/>
            <person name="Kerkhof L.J."/>
            <person name="Haggblom M.M."/>
        </authorList>
    </citation>
    <scope>NUCLEOTIDE SEQUENCE</scope>
    <source>
        <strain evidence="1">M8UP39</strain>
    </source>
</reference>
<reference evidence="1" key="1">
    <citation type="submission" date="2023-08" db="EMBL/GenBank/DDBJ databases">
        <authorList>
            <person name="Messyasz A."/>
            <person name="Mannisto M.K."/>
            <person name="Kerkhof L.J."/>
            <person name="Haggblom M."/>
        </authorList>
    </citation>
    <scope>NUCLEOTIDE SEQUENCE</scope>
    <source>
        <strain evidence="1">M8UP39</strain>
    </source>
</reference>
<sequence>MTTGTAMAAMKTADSFAALRNDNKRKGDGNCKTGKCNEKKWRHNCSDYATTMVTIRCF</sequence>
<dbReference type="AlphaFoldDB" id="A0AAU7YY89"/>
<accession>A0AAU7YY89</accession>
<protein>
    <submittedName>
        <fullName evidence="1">Uncharacterized protein</fullName>
    </submittedName>
</protein>
<proteinExistence type="predicted"/>
<dbReference type="KEGG" id="tgi:RBB81_18470"/>
<name>A0AAU7YY89_9BACT</name>
<evidence type="ECO:0000313" key="1">
    <source>
        <dbReference type="EMBL" id="XCB21548.1"/>
    </source>
</evidence>